<name>A0AAV6WKC9_9LAMI</name>
<accession>A0AAV6WKC9</accession>
<evidence type="ECO:0000313" key="7">
    <source>
        <dbReference type="EMBL" id="KAG8371174.1"/>
    </source>
</evidence>
<dbReference type="GO" id="GO:0080019">
    <property type="term" value="F:alcohol-forming very long-chain fatty acyl-CoA reductase activity"/>
    <property type="evidence" value="ECO:0007669"/>
    <property type="project" value="InterPro"/>
</dbReference>
<evidence type="ECO:0000313" key="8">
    <source>
        <dbReference type="Proteomes" id="UP000826271"/>
    </source>
</evidence>
<evidence type="ECO:0000256" key="1">
    <source>
        <dbReference type="ARBA" id="ARBA00005928"/>
    </source>
</evidence>
<comment type="catalytic activity">
    <reaction evidence="4">
        <text>a long-chain fatty acyl-CoA + 2 NADPH + 2 H(+) = a long-chain primary fatty alcohol + 2 NADP(+) + CoA</text>
        <dbReference type="Rhea" id="RHEA:52716"/>
        <dbReference type="ChEBI" id="CHEBI:15378"/>
        <dbReference type="ChEBI" id="CHEBI:57287"/>
        <dbReference type="ChEBI" id="CHEBI:57783"/>
        <dbReference type="ChEBI" id="CHEBI:58349"/>
        <dbReference type="ChEBI" id="CHEBI:77396"/>
        <dbReference type="ChEBI" id="CHEBI:83139"/>
        <dbReference type="EC" id="1.2.1.84"/>
    </reaction>
</comment>
<evidence type="ECO:0000256" key="4">
    <source>
        <dbReference type="RuleBase" id="RU363097"/>
    </source>
</evidence>
<protein>
    <recommendedName>
        <fullName evidence="4">Fatty acyl-CoA reductase</fullName>
        <ecNumber evidence="4">1.2.1.84</ecNumber>
    </recommendedName>
</protein>
<organism evidence="7 8">
    <name type="scientific">Buddleja alternifolia</name>
    <dbReference type="NCBI Taxonomy" id="168488"/>
    <lineage>
        <taxon>Eukaryota</taxon>
        <taxon>Viridiplantae</taxon>
        <taxon>Streptophyta</taxon>
        <taxon>Embryophyta</taxon>
        <taxon>Tracheophyta</taxon>
        <taxon>Spermatophyta</taxon>
        <taxon>Magnoliopsida</taxon>
        <taxon>eudicotyledons</taxon>
        <taxon>Gunneridae</taxon>
        <taxon>Pentapetalae</taxon>
        <taxon>asterids</taxon>
        <taxon>lamiids</taxon>
        <taxon>Lamiales</taxon>
        <taxon>Scrophulariaceae</taxon>
        <taxon>Buddlejeae</taxon>
        <taxon>Buddleja</taxon>
    </lineage>
</organism>
<keyword evidence="2 4" id="KW-0444">Lipid biosynthesis</keyword>
<dbReference type="AlphaFoldDB" id="A0AAV6WKC9"/>
<comment type="function">
    <text evidence="4">Catalyzes the reduction of fatty acyl-CoA to fatty alcohols.</text>
</comment>
<feature type="domain" description="Fatty acyl-CoA reductase C-terminal" evidence="5">
    <location>
        <begin position="67"/>
        <end position="158"/>
    </location>
</feature>
<dbReference type="Pfam" id="PF03015">
    <property type="entry name" value="Sterile"/>
    <property type="match status" value="1"/>
</dbReference>
<keyword evidence="4" id="KW-0521">NADP</keyword>
<dbReference type="Proteomes" id="UP000826271">
    <property type="component" value="Unassembled WGS sequence"/>
</dbReference>
<dbReference type="PANTHER" id="PTHR11011">
    <property type="entry name" value="MALE STERILITY PROTEIN 2-RELATED"/>
    <property type="match status" value="1"/>
</dbReference>
<dbReference type="GO" id="GO:0102965">
    <property type="term" value="F:alcohol-forming long-chain fatty acyl-CoA reductase activity"/>
    <property type="evidence" value="ECO:0007669"/>
    <property type="project" value="UniProtKB-EC"/>
</dbReference>
<evidence type="ECO:0000259" key="6">
    <source>
        <dbReference type="Pfam" id="PF07993"/>
    </source>
</evidence>
<dbReference type="PANTHER" id="PTHR11011:SF105">
    <property type="entry name" value="FATTY ACYL-COA REDUCTASE"/>
    <property type="match status" value="1"/>
</dbReference>
<evidence type="ECO:0000259" key="5">
    <source>
        <dbReference type="Pfam" id="PF03015"/>
    </source>
</evidence>
<keyword evidence="3 4" id="KW-0443">Lipid metabolism</keyword>
<reference evidence="7" key="1">
    <citation type="submission" date="2019-10" db="EMBL/GenBank/DDBJ databases">
        <authorList>
            <person name="Zhang R."/>
            <person name="Pan Y."/>
            <person name="Wang J."/>
            <person name="Ma R."/>
            <person name="Yu S."/>
        </authorList>
    </citation>
    <scope>NUCLEOTIDE SEQUENCE</scope>
    <source>
        <strain evidence="7">LA-IB0</strain>
        <tissue evidence="7">Leaf</tissue>
    </source>
</reference>
<gene>
    <name evidence="7" type="ORF">BUALT_Bualt13G0059600</name>
</gene>
<feature type="domain" description="Thioester reductase (TE)" evidence="6">
    <location>
        <begin position="1"/>
        <end position="66"/>
    </location>
</feature>
<dbReference type="InterPro" id="IPR013120">
    <property type="entry name" value="FAR_NAD-bd"/>
</dbReference>
<evidence type="ECO:0000256" key="2">
    <source>
        <dbReference type="ARBA" id="ARBA00022516"/>
    </source>
</evidence>
<dbReference type="GO" id="GO:0035336">
    <property type="term" value="P:long-chain fatty-acyl-CoA metabolic process"/>
    <property type="evidence" value="ECO:0007669"/>
    <property type="project" value="TreeGrafter"/>
</dbReference>
<comment type="similarity">
    <text evidence="1 4">Belongs to the fatty acyl-CoA reductase family.</text>
</comment>
<sequence>MGEMLLEEFKENVNVVIIRPTIVTSTYREPFPGWMEGLRTIDSVFAGYAKRRLKVLLGDPNSTQDVMLKVLNIILCNHYESSYASANRKFNLTKRTAELYKPFVFSHGVFDDSNTENLRMAMKQSNQNDKMFDFEPKSIQWEEYFINTHFPGIVKYVLE</sequence>
<dbReference type="InterPro" id="IPR033640">
    <property type="entry name" value="FAR_C"/>
</dbReference>
<dbReference type="EMBL" id="WHWC01000013">
    <property type="protein sequence ID" value="KAG8371174.1"/>
    <property type="molecule type" value="Genomic_DNA"/>
</dbReference>
<evidence type="ECO:0000256" key="3">
    <source>
        <dbReference type="ARBA" id="ARBA00023098"/>
    </source>
</evidence>
<dbReference type="Pfam" id="PF07993">
    <property type="entry name" value="NAD_binding_4"/>
    <property type="match status" value="1"/>
</dbReference>
<dbReference type="InterPro" id="IPR026055">
    <property type="entry name" value="FAR"/>
</dbReference>
<proteinExistence type="inferred from homology"/>
<dbReference type="GO" id="GO:0010345">
    <property type="term" value="P:suberin biosynthetic process"/>
    <property type="evidence" value="ECO:0007669"/>
    <property type="project" value="TreeGrafter"/>
</dbReference>
<keyword evidence="4" id="KW-0560">Oxidoreductase</keyword>
<comment type="caution">
    <text evidence="7">The sequence shown here is derived from an EMBL/GenBank/DDBJ whole genome shotgun (WGS) entry which is preliminary data.</text>
</comment>
<keyword evidence="8" id="KW-1185">Reference proteome</keyword>
<dbReference type="CDD" id="cd09071">
    <property type="entry name" value="FAR_C"/>
    <property type="match status" value="1"/>
</dbReference>
<dbReference type="EC" id="1.2.1.84" evidence="4"/>